<dbReference type="HAMAP" id="MF_00795">
    <property type="entry name" value="CutC"/>
    <property type="match status" value="1"/>
</dbReference>
<dbReference type="KEGG" id="cpho:CPHO_02345"/>
<gene>
    <name evidence="2" type="primary">cutC</name>
    <name evidence="3" type="ORF">CPHO_02345</name>
</gene>
<comment type="subcellular location">
    <subcellularLocation>
        <location evidence="2">Cytoplasm</location>
    </subcellularLocation>
</comment>
<organism evidence="3 4">
    <name type="scientific">Corynebacterium phocae</name>
    <dbReference type="NCBI Taxonomy" id="161895"/>
    <lineage>
        <taxon>Bacteria</taxon>
        <taxon>Bacillati</taxon>
        <taxon>Actinomycetota</taxon>
        <taxon>Actinomycetes</taxon>
        <taxon>Mycobacteriales</taxon>
        <taxon>Corynebacteriaceae</taxon>
        <taxon>Corynebacterium</taxon>
    </lineage>
</organism>
<dbReference type="RefSeq" id="WP_075732883.1">
    <property type="nucleotide sequence ID" value="NZ_CP009249.1"/>
</dbReference>
<reference evidence="3 4" key="1">
    <citation type="submission" date="2014-08" db="EMBL/GenBank/DDBJ databases">
        <title>Complete genome sequence of Corynebacterium phocae M408/89/1(T)(=DSM 44612(T)), isolated from the common seal (Phoca vitulina).</title>
        <authorList>
            <person name="Ruckert C."/>
            <person name="Albersmeier A."/>
            <person name="Winkler A."/>
            <person name="Kalinowski J."/>
        </authorList>
    </citation>
    <scope>NUCLEOTIDE SEQUENCE [LARGE SCALE GENOMIC DNA]</scope>
    <source>
        <strain evidence="3 4">M408/89/1</strain>
    </source>
</reference>
<dbReference type="GO" id="GO:0005507">
    <property type="term" value="F:copper ion binding"/>
    <property type="evidence" value="ECO:0007669"/>
    <property type="project" value="TreeGrafter"/>
</dbReference>
<dbReference type="Gene3D" id="3.20.20.380">
    <property type="entry name" value="Copper homeostasis (CutC) domain"/>
    <property type="match status" value="1"/>
</dbReference>
<protein>
    <recommendedName>
        <fullName evidence="2">PF03932 family protein CutC</fullName>
    </recommendedName>
</protein>
<evidence type="ECO:0000256" key="2">
    <source>
        <dbReference type="HAMAP-Rule" id="MF_00795"/>
    </source>
</evidence>
<dbReference type="EMBL" id="CP009249">
    <property type="protein sequence ID" value="APT91939.1"/>
    <property type="molecule type" value="Genomic_DNA"/>
</dbReference>
<dbReference type="PANTHER" id="PTHR12598:SF0">
    <property type="entry name" value="COPPER HOMEOSTASIS PROTEIN CUTC HOMOLOG"/>
    <property type="match status" value="1"/>
</dbReference>
<dbReference type="Pfam" id="PF03932">
    <property type="entry name" value="CutC"/>
    <property type="match status" value="1"/>
</dbReference>
<evidence type="ECO:0000313" key="3">
    <source>
        <dbReference type="EMBL" id="APT91939.1"/>
    </source>
</evidence>
<accession>A0A1L7D1C0</accession>
<dbReference type="AlphaFoldDB" id="A0A1L7D1C0"/>
<dbReference type="GO" id="GO:0005737">
    <property type="term" value="C:cytoplasm"/>
    <property type="evidence" value="ECO:0007669"/>
    <property type="project" value="UniProtKB-SubCell"/>
</dbReference>
<evidence type="ECO:0000256" key="1">
    <source>
        <dbReference type="ARBA" id="ARBA00007768"/>
    </source>
</evidence>
<dbReference type="Proteomes" id="UP000185491">
    <property type="component" value="Chromosome"/>
</dbReference>
<comment type="similarity">
    <text evidence="1 2">Belongs to the CutC family.</text>
</comment>
<dbReference type="InterPro" id="IPR005627">
    <property type="entry name" value="CutC-like"/>
</dbReference>
<proteinExistence type="inferred from homology"/>
<dbReference type="STRING" id="161895.CPHO_02345"/>
<dbReference type="PANTHER" id="PTHR12598">
    <property type="entry name" value="COPPER HOMEOSTASIS PROTEIN CUTC"/>
    <property type="match status" value="1"/>
</dbReference>
<sequence length="239" mass="24509">MTEVEIAVEGAAGARVALEAGADRLELCMALHSVGGLTPTVGLAGEVVAVGLPTFALIRNRPGGFIYSAADLAVMEADIKALDQAGVAGFVIGAATPDGGLDLPALDRLIRAAPGKEFVLHRVFDILTDREKALEQLAGRVTRVLTSGGRPTAPEGAAEIYRLQEKAPGIELMAGGGIKPSTVEALKGVRSVHGSAAAELRQYGPTGPGGRGEAVMDTDPQQVKALVQAVKAWNNSPCG</sequence>
<evidence type="ECO:0000313" key="4">
    <source>
        <dbReference type="Proteomes" id="UP000185491"/>
    </source>
</evidence>
<keyword evidence="2" id="KW-0963">Cytoplasm</keyword>
<keyword evidence="4" id="KW-1185">Reference proteome</keyword>
<name>A0A1L7D1C0_9CORY</name>
<dbReference type="InterPro" id="IPR036822">
    <property type="entry name" value="CutC-like_dom_sf"/>
</dbReference>
<dbReference type="SUPFAM" id="SSF110395">
    <property type="entry name" value="CutC-like"/>
    <property type="match status" value="1"/>
</dbReference>
<dbReference type="OrthoDB" id="9815677at2"/>
<comment type="caution">
    <text evidence="2">Once thought to be involved in copper homeostasis, experiments in E.coli have shown this is not the case.</text>
</comment>